<dbReference type="RefSeq" id="WP_220203507.1">
    <property type="nucleotide sequence ID" value="NZ_BNJK01000001.1"/>
</dbReference>
<evidence type="ECO:0000313" key="2">
    <source>
        <dbReference type="Proteomes" id="UP000597444"/>
    </source>
</evidence>
<sequence>MGQTVLVTGSNSGFGRLVSETLARQGYTVFAGMRGLNGKNARSAAEIRNILFTCN</sequence>
<dbReference type="Proteomes" id="UP000597444">
    <property type="component" value="Unassembled WGS sequence"/>
</dbReference>
<evidence type="ECO:0000313" key="1">
    <source>
        <dbReference type="EMBL" id="GHO92685.1"/>
    </source>
</evidence>
<dbReference type="EMBL" id="BNJK01000001">
    <property type="protein sequence ID" value="GHO92685.1"/>
    <property type="molecule type" value="Genomic_DNA"/>
</dbReference>
<gene>
    <name evidence="1" type="ORF">KSF_027330</name>
</gene>
<comment type="caution">
    <text evidence="1">The sequence shown here is derived from an EMBL/GenBank/DDBJ whole genome shotgun (WGS) entry which is preliminary data.</text>
</comment>
<dbReference type="AlphaFoldDB" id="A0A8J3IL12"/>
<reference evidence="1" key="1">
    <citation type="submission" date="2020-10" db="EMBL/GenBank/DDBJ databases">
        <title>Taxonomic study of unclassified bacteria belonging to the class Ktedonobacteria.</title>
        <authorList>
            <person name="Yabe S."/>
            <person name="Wang C.M."/>
            <person name="Zheng Y."/>
            <person name="Sakai Y."/>
            <person name="Cavaletti L."/>
            <person name="Monciardini P."/>
            <person name="Donadio S."/>
        </authorList>
    </citation>
    <scope>NUCLEOTIDE SEQUENCE</scope>
    <source>
        <strain evidence="1">ID150040</strain>
    </source>
</reference>
<dbReference type="InterPro" id="IPR036291">
    <property type="entry name" value="NAD(P)-bd_dom_sf"/>
</dbReference>
<accession>A0A8J3IL12</accession>
<name>A0A8J3IL12_9CHLR</name>
<protein>
    <submittedName>
        <fullName evidence="1">Uncharacterized protein</fullName>
    </submittedName>
</protein>
<keyword evidence="2" id="KW-1185">Reference proteome</keyword>
<dbReference type="Gene3D" id="3.40.50.720">
    <property type="entry name" value="NAD(P)-binding Rossmann-like Domain"/>
    <property type="match status" value="1"/>
</dbReference>
<organism evidence="1 2">
    <name type="scientific">Reticulibacter mediterranei</name>
    <dbReference type="NCBI Taxonomy" id="2778369"/>
    <lineage>
        <taxon>Bacteria</taxon>
        <taxon>Bacillati</taxon>
        <taxon>Chloroflexota</taxon>
        <taxon>Ktedonobacteria</taxon>
        <taxon>Ktedonobacterales</taxon>
        <taxon>Reticulibacteraceae</taxon>
        <taxon>Reticulibacter</taxon>
    </lineage>
</organism>
<proteinExistence type="predicted"/>
<dbReference type="SUPFAM" id="SSF51735">
    <property type="entry name" value="NAD(P)-binding Rossmann-fold domains"/>
    <property type="match status" value="1"/>
</dbReference>